<dbReference type="RefSeq" id="WP_118907191.1">
    <property type="nucleotide sequence ID" value="NZ_QOCU01000007.1"/>
</dbReference>
<accession>A0ABX9LTF9</accession>
<evidence type="ECO:0000313" key="1">
    <source>
        <dbReference type="EMBL" id="RHW50337.1"/>
    </source>
</evidence>
<keyword evidence="2" id="KW-1185">Reference proteome</keyword>
<keyword evidence="1" id="KW-0255">Endonuclease</keyword>
<dbReference type="InterPro" id="IPR019046">
    <property type="entry name" value="Restrct_endonuc_II_NgoPII"/>
</dbReference>
<dbReference type="GO" id="GO:0004519">
    <property type="term" value="F:endonuclease activity"/>
    <property type="evidence" value="ECO:0007669"/>
    <property type="project" value="UniProtKB-KW"/>
</dbReference>
<keyword evidence="1" id="KW-0540">Nuclease</keyword>
<gene>
    <name evidence="1" type="ORF">DS834_06720</name>
</gene>
<reference evidence="1 2" key="1">
    <citation type="submission" date="2018-07" db="EMBL/GenBank/DDBJ databases">
        <title>Genome sequences of six Lactobacillus spp. isolated from bumble bee guts.</title>
        <authorList>
            <person name="Motta E.V.S."/>
            <person name="Moran N.A."/>
        </authorList>
    </citation>
    <scope>NUCLEOTIDE SEQUENCE [LARGE SCALE GENOMIC DNA]</scope>
    <source>
        <strain evidence="1 2">BI-4G</strain>
    </source>
</reference>
<comment type="caution">
    <text evidence="1">The sequence shown here is derived from an EMBL/GenBank/DDBJ whole genome shotgun (WGS) entry which is preliminary data.</text>
</comment>
<evidence type="ECO:0000313" key="2">
    <source>
        <dbReference type="Proteomes" id="UP000283380"/>
    </source>
</evidence>
<organism evidence="1 2">
    <name type="scientific">Lactobacillus bombicola</name>
    <dbReference type="NCBI Taxonomy" id="1505723"/>
    <lineage>
        <taxon>Bacteria</taxon>
        <taxon>Bacillati</taxon>
        <taxon>Bacillota</taxon>
        <taxon>Bacilli</taxon>
        <taxon>Lactobacillales</taxon>
        <taxon>Lactobacillaceae</taxon>
        <taxon>Lactobacillus</taxon>
    </lineage>
</organism>
<protein>
    <submittedName>
        <fullName evidence="1">Restriction endonuclease</fullName>
    </submittedName>
</protein>
<dbReference type="Proteomes" id="UP000283380">
    <property type="component" value="Unassembled WGS sequence"/>
</dbReference>
<dbReference type="EMBL" id="QOCU01000007">
    <property type="protein sequence ID" value="RHW50337.1"/>
    <property type="molecule type" value="Genomic_DNA"/>
</dbReference>
<name>A0ABX9LTF9_9LACO</name>
<sequence length="308" mass="35528">MKAKSNVLIALRNILKHNSTRLTPIYKSNGSANATGDNLEFFIKDMFCWNALQYSYQEQKEMEYKKLFSWTGDSTHFPDLIIKGGAGIESKKVNDDSYSTVPLNSSYPKDYITSETQNYPKDSLKNEPILDWDTKPVIYAIGNLNTKNPQNLNQLKSLWFVYGNTMVPKNQYYQEIIKGIRNSIQKSAQSNIDWIKSKELARVHGIDKLKRTNMRVRGMYELQHPEKIFNKYINNITIPKNKSKIYVVILDSDLNELIQDMDQEWENLSKELDTYKTAGNLFVKNINLPDPNGIKSNLPATIFVGYTN</sequence>
<proteinExistence type="predicted"/>
<keyword evidence="1" id="KW-0378">Hydrolase</keyword>
<dbReference type="Pfam" id="PF09521">
    <property type="entry name" value="RE_NgoPII"/>
    <property type="match status" value="1"/>
</dbReference>